<keyword evidence="1" id="KW-0227">DNA damage</keyword>
<name>A0A7C8BMH8_9MICO</name>
<dbReference type="SUPFAM" id="SSF52540">
    <property type="entry name" value="P-loop containing nucleoside triphosphate hydrolases"/>
    <property type="match status" value="2"/>
</dbReference>
<dbReference type="Proteomes" id="UP000481339">
    <property type="component" value="Unassembled WGS sequence"/>
</dbReference>
<dbReference type="PANTHER" id="PTHR32182">
    <property type="entry name" value="DNA REPLICATION AND REPAIR PROTEIN RECF"/>
    <property type="match status" value="1"/>
</dbReference>
<evidence type="ECO:0000256" key="3">
    <source>
        <dbReference type="ARBA" id="ARBA00023236"/>
    </source>
</evidence>
<dbReference type="CDD" id="cd00267">
    <property type="entry name" value="ABC_ATPase"/>
    <property type="match status" value="1"/>
</dbReference>
<dbReference type="RefSeq" id="WP_158036771.1">
    <property type="nucleotide sequence ID" value="NZ_BAAAZV010000020.1"/>
</dbReference>
<dbReference type="EMBL" id="WBKA01000007">
    <property type="protein sequence ID" value="KAB1631355.1"/>
    <property type="molecule type" value="Genomic_DNA"/>
</dbReference>
<protein>
    <submittedName>
        <fullName evidence="6">Uncharacterized protein</fullName>
    </submittedName>
</protein>
<proteinExistence type="predicted"/>
<dbReference type="Gene3D" id="3.40.50.300">
    <property type="entry name" value="P-loop containing nucleotide triphosphate hydrolases"/>
    <property type="match status" value="1"/>
</dbReference>
<evidence type="ECO:0000256" key="2">
    <source>
        <dbReference type="ARBA" id="ARBA00023204"/>
    </source>
</evidence>
<keyword evidence="4" id="KW-0175">Coiled coil</keyword>
<keyword evidence="7" id="KW-1185">Reference proteome</keyword>
<keyword evidence="3" id="KW-0742">SOS response</keyword>
<evidence type="ECO:0000313" key="6">
    <source>
        <dbReference type="EMBL" id="KAB1631355.1"/>
    </source>
</evidence>
<organism evidence="6 7">
    <name type="scientific">Pseudoclavibacter caeni</name>
    <dbReference type="NCBI Taxonomy" id="908846"/>
    <lineage>
        <taxon>Bacteria</taxon>
        <taxon>Bacillati</taxon>
        <taxon>Actinomycetota</taxon>
        <taxon>Actinomycetes</taxon>
        <taxon>Micrococcales</taxon>
        <taxon>Microbacteriaceae</taxon>
        <taxon>Pseudoclavibacter</taxon>
    </lineage>
</organism>
<dbReference type="GO" id="GO:0006302">
    <property type="term" value="P:double-strand break repair"/>
    <property type="evidence" value="ECO:0007669"/>
    <property type="project" value="TreeGrafter"/>
</dbReference>
<keyword evidence="2" id="KW-0234">DNA repair</keyword>
<dbReference type="AlphaFoldDB" id="A0A7C8BMH8"/>
<sequence length="1128" mass="126798">MSADIPLFSDPTVVDAAEDPVAATLGQWRLAEVQLVNWGTFQGFSTLPVARRGHLFTGPSGSGKSSLLDGIATVLTPVTSLRFNLAAQGSRDRGDQRSLISYVRGAWSRTTDDTHDRIVSAYLRPGTTWSGIALRFDDGRGASLTLARLFFVTGTGTASGDLKQQYLIRRDALDLHEIALAAEQNLDLRAMKRLAPGLDAYKPGEYFARLRTLLGIEQENALRLLHRTQSAKNLDSLDQLFRDYMLERPGTFDRADEAVRQFTELDASYQAVVQLRLQRDHLVLLREQAEAYDTAEASIHRLTALERALPTYQRRLQLDLLEARRQTLLPEIARLNGETAALQASVSAADELVAAMTQRAAELGDGDLRQLQHRIDEAQLQVKQVEQRRQLLQRQLGEVGITTVPATAEEFAELRETIARELAELDARKVADDRPDRSYDVYDAASKAIHEHEQVQRQIQVLEREQSTMPESLLQVRRLLAEHLSITTRALPFAAELIEVRQEHTAWTGAIERVLRPLSLTLLVRAEHLAQVRAWVDGHHLGTRLVYQAVPPNPPVPKPTGDERSLVARVRVTDGAFSQWLRWRLGDAYDFTCVDSPAELGEHPRAVTINGQQYSGHGRYEKNDRVRVDDRLQWVLGDRRRKLDLLLERAAELFERRRVAEQAREAVQQANEHRARRAGTLSTLREVRFDDHDLASAENVVAQLQRQFDELVRPDSELSEAVQRLGAAEHDRDRLRADHAAALADLSTTQHDLDGVDQRIARLSQASASAEAEADADGGAPDDSTMTELDRRFHERQRRLDADQVADTGAQIARQVRTEIDTERRTAARAAERIVALESEFRQRWPDAAVDLTATVEDRAGYLTRLDDIIARGLPEHERDFLELLHRRSTELMGFLRDEIRSAPEEIRLRVDPVNEALAHSEFDRGRHLRIRVKPRRTQAAADFLTDLDEVLGQSWVDDTMELAEHRFAKLAGLIRRFASSEHVDRIWRTQCLDTRQHVTFLAEEIDDAGQVQATYDSGGAMSGGQQQKLAIFALAAALRYQLSGTAGELPSYGTVVLDEAFDKADSSYTRMALDVFQTFGFHMVLATPNKLVTTIEPYIGGATVLANPTRQQTVFSELAWEHDAQPE</sequence>
<evidence type="ECO:0000256" key="5">
    <source>
        <dbReference type="SAM" id="MobiDB-lite"/>
    </source>
</evidence>
<dbReference type="PANTHER" id="PTHR32182:SF0">
    <property type="entry name" value="DNA REPLICATION AND REPAIR PROTEIN RECF"/>
    <property type="match status" value="1"/>
</dbReference>
<feature type="coiled-coil region" evidence="4">
    <location>
        <begin position="643"/>
        <end position="676"/>
    </location>
</feature>
<dbReference type="Pfam" id="PF13558">
    <property type="entry name" value="SbcC_Walker_B"/>
    <property type="match status" value="1"/>
</dbReference>
<feature type="coiled-coil region" evidence="4">
    <location>
        <begin position="368"/>
        <end position="465"/>
    </location>
</feature>
<evidence type="ECO:0000256" key="4">
    <source>
        <dbReference type="SAM" id="Coils"/>
    </source>
</evidence>
<evidence type="ECO:0000256" key="1">
    <source>
        <dbReference type="ARBA" id="ARBA00022763"/>
    </source>
</evidence>
<reference evidence="6 7" key="1">
    <citation type="submission" date="2019-09" db="EMBL/GenBank/DDBJ databases">
        <title>Phylogeny of genus Pseudoclavibacter and closely related genus.</title>
        <authorList>
            <person name="Li Y."/>
        </authorList>
    </citation>
    <scope>NUCLEOTIDE SEQUENCE [LARGE SCALE GENOMIC DNA]</scope>
    <source>
        <strain evidence="6 7">JCM 16921</strain>
    </source>
</reference>
<dbReference type="GO" id="GO:0000731">
    <property type="term" value="P:DNA synthesis involved in DNA repair"/>
    <property type="evidence" value="ECO:0007669"/>
    <property type="project" value="TreeGrafter"/>
</dbReference>
<feature type="region of interest" description="Disordered" evidence="5">
    <location>
        <begin position="764"/>
        <end position="786"/>
    </location>
</feature>
<dbReference type="InterPro" id="IPR027417">
    <property type="entry name" value="P-loop_NTPase"/>
</dbReference>
<gene>
    <name evidence="6" type="ORF">F8O02_08280</name>
</gene>
<dbReference type="GO" id="GO:0009432">
    <property type="term" value="P:SOS response"/>
    <property type="evidence" value="ECO:0007669"/>
    <property type="project" value="UniProtKB-KW"/>
</dbReference>
<evidence type="ECO:0000313" key="7">
    <source>
        <dbReference type="Proteomes" id="UP000481339"/>
    </source>
</evidence>
<comment type="caution">
    <text evidence="6">The sequence shown here is derived from an EMBL/GenBank/DDBJ whole genome shotgun (WGS) entry which is preliminary data.</text>
</comment>
<accession>A0A7C8BMH8</accession>
<dbReference type="Pfam" id="PF13555">
    <property type="entry name" value="AAA_29"/>
    <property type="match status" value="1"/>
</dbReference>
<dbReference type="OrthoDB" id="174137at2"/>